<evidence type="ECO:0000313" key="17">
    <source>
        <dbReference type="Proteomes" id="UP000800096"/>
    </source>
</evidence>
<dbReference type="InterPro" id="IPR015947">
    <property type="entry name" value="PUA-like_sf"/>
</dbReference>
<reference evidence="16" key="1">
    <citation type="journal article" date="2020" name="Stud. Mycol.">
        <title>101 Dothideomycetes genomes: a test case for predicting lifestyles and emergence of pathogens.</title>
        <authorList>
            <person name="Haridas S."/>
            <person name="Albert R."/>
            <person name="Binder M."/>
            <person name="Bloem J."/>
            <person name="Labutti K."/>
            <person name="Salamov A."/>
            <person name="Andreopoulos B."/>
            <person name="Baker S."/>
            <person name="Barry K."/>
            <person name="Bills G."/>
            <person name="Bluhm B."/>
            <person name="Cannon C."/>
            <person name="Castanera R."/>
            <person name="Culley D."/>
            <person name="Daum C."/>
            <person name="Ezra D."/>
            <person name="Gonzalez J."/>
            <person name="Henrissat B."/>
            <person name="Kuo A."/>
            <person name="Liang C."/>
            <person name="Lipzen A."/>
            <person name="Lutzoni F."/>
            <person name="Magnuson J."/>
            <person name="Mondo S."/>
            <person name="Nolan M."/>
            <person name="Ohm R."/>
            <person name="Pangilinan J."/>
            <person name="Park H.-J."/>
            <person name="Ramirez L."/>
            <person name="Alfaro M."/>
            <person name="Sun H."/>
            <person name="Tritt A."/>
            <person name="Yoshinaga Y."/>
            <person name="Zwiers L.-H."/>
            <person name="Turgeon B."/>
            <person name="Goodwin S."/>
            <person name="Spatafora J."/>
            <person name="Crous P."/>
            <person name="Grigoriev I."/>
        </authorList>
    </citation>
    <scope>NUCLEOTIDE SEQUENCE</scope>
    <source>
        <strain evidence="16">HMLAC05119</strain>
    </source>
</reference>
<dbReference type="PRINTS" id="PR00830">
    <property type="entry name" value="ENDOLAPTASE"/>
</dbReference>
<keyword evidence="6 8" id="KW-0067">ATP-binding</keyword>
<dbReference type="AlphaFoldDB" id="A0A6A5QV58"/>
<comment type="subcellular location">
    <subcellularLocation>
        <location evidence="1 8">Peroxisome matrix</location>
    </subcellularLocation>
</comment>
<dbReference type="EMBL" id="ML979133">
    <property type="protein sequence ID" value="KAF1919691.1"/>
    <property type="molecule type" value="Genomic_DNA"/>
</dbReference>
<keyword evidence="5 8" id="KW-0720">Serine protease</keyword>
<dbReference type="SUPFAM" id="SSF52540">
    <property type="entry name" value="P-loop containing nucleoside triphosphate hydrolases"/>
    <property type="match status" value="1"/>
</dbReference>
<dbReference type="FunFam" id="3.30.230.10:FF:000039">
    <property type="entry name" value="Lon protease homolog 2, peroxisomal"/>
    <property type="match status" value="1"/>
</dbReference>
<evidence type="ECO:0000256" key="1">
    <source>
        <dbReference type="ARBA" id="ARBA00004253"/>
    </source>
</evidence>
<feature type="domain" description="Lon proteolytic" evidence="14">
    <location>
        <begin position="715"/>
        <end position="902"/>
    </location>
</feature>
<evidence type="ECO:0000256" key="4">
    <source>
        <dbReference type="ARBA" id="ARBA00022801"/>
    </source>
</evidence>
<feature type="short sequence motif" description="Microbody targeting signal" evidence="8">
    <location>
        <begin position="914"/>
        <end position="916"/>
    </location>
</feature>
<evidence type="ECO:0000259" key="15">
    <source>
        <dbReference type="PROSITE" id="PS51787"/>
    </source>
</evidence>
<dbReference type="Proteomes" id="UP000800096">
    <property type="component" value="Unassembled WGS sequence"/>
</dbReference>
<dbReference type="FunFam" id="1.20.5.5270:FF:000002">
    <property type="entry name" value="Lon protease homolog"/>
    <property type="match status" value="1"/>
</dbReference>
<gene>
    <name evidence="16" type="ORF">BDU57DRAFT_512920</name>
</gene>
<comment type="similarity">
    <text evidence="8 9 12">Belongs to the peptidase S16 family.</text>
</comment>
<dbReference type="CDD" id="cd19500">
    <property type="entry name" value="RecA-like_Lon"/>
    <property type="match status" value="1"/>
</dbReference>
<evidence type="ECO:0000256" key="13">
    <source>
        <dbReference type="SAM" id="MobiDB-lite"/>
    </source>
</evidence>
<dbReference type="Pfam" id="PF05362">
    <property type="entry name" value="Lon_C"/>
    <property type="match status" value="1"/>
</dbReference>
<dbReference type="SMART" id="SM00382">
    <property type="entry name" value="AAA"/>
    <property type="match status" value="1"/>
</dbReference>
<dbReference type="SUPFAM" id="SSF88697">
    <property type="entry name" value="PUA domain-like"/>
    <property type="match status" value="1"/>
</dbReference>
<dbReference type="Gene3D" id="3.40.50.300">
    <property type="entry name" value="P-loop containing nucleotide triphosphate hydrolases"/>
    <property type="match status" value="1"/>
</dbReference>
<feature type="binding site" evidence="8 11">
    <location>
        <begin position="472"/>
        <end position="479"/>
    </location>
    <ligand>
        <name>ATP</name>
        <dbReference type="ChEBI" id="CHEBI:30616"/>
    </ligand>
</feature>
<sequence>MGKGSSKTSTKVLPLIPLAPPLAVLPGTTLKIPMANRSDVAAILAKIYSISPTARPDAAITVACVPLNAPTVSPADGAAAPGTTAYASDPMQAGKKDVFGYACVARVSGVQGRRHGDLSLVVEGLERVQVVDVVQERPYFEGELAAAPAHVDSASPALLEPFNLLKQLSRELLALVRLAAMLPRTPPVALSPMVARRLELYIARKDLADAGALADFMANVVDCTHEEKLRVLAAVDATERVERVIDILQRQISSIQGSTRIAVTTAHAPSASFDMDQLRRLQQEALVRRGKPAGFPAGFPGAGQPQGGDEEATEIDELRKRLDDAKLPPDADKVAQRELQRLHKMNPAQAEYQVCRNYLENLAEIPWTKTTVHQLDATTLLKAKKQLDDDHYGLDKIKKRLLEYLAVLKLKEQANRTIDDQIRALSETAEPDEEAKEQEREEKASREPSEQELRLLERKRMVDKSPILLLAGPPGTGKTSLAKSVATALGRKFHRISLGGVRDEAEIRGHRRTYVAAMPGLIVNGLKKVGVSNPVFLLDEIDKLGTSNYNGDPSAAMLEVLDPEQNHTFTDHYVNIPIDLSKVLFIATANSLETIPPPLLDRMETIQLSGYTTLEKRHIASRHLIPKQITTNGLAQDDLQIPTDVLDKIITAYTRESGVRNLEREIGSVCRSKAVDYATAKDTNTLAAYSPTITLEDIDATLGIEKFAEELTEQHSRPGVITGLVAYSSGGQGSILFIEIADMPGSGRVQLTGKLGDVLKESVEVALTWVKAHAFELELTRSVDEDIMKNRSIHVHCPSGAIPKDGPSAGLAHTVALVSLFSGQSVPTTLAMTGEVSLRGRVLPVGGIKEKLIGALRAGVERVLLPEGNRKDARDLPDEVKQGLKIEFVGHIWEALGLVWPERWEGRGLGTVESRL</sequence>
<dbReference type="InterPro" id="IPR027065">
    <property type="entry name" value="Lon_Prtase"/>
</dbReference>
<comment type="function">
    <text evidence="8">ATP-dependent serine protease that mediates the selective degradation of misfolded and unassembled polypeptides in the peroxisomal matrix. Necessary for type 2 peroxisome targeting signal (PTS2)-containing protein processing and facilitates peroxisome matrix protein import.</text>
</comment>
<name>A0A6A5QV58_AMPQU</name>
<evidence type="ECO:0000313" key="16">
    <source>
        <dbReference type="EMBL" id="KAF1919691.1"/>
    </source>
</evidence>
<dbReference type="OrthoDB" id="2411602at2759"/>
<evidence type="ECO:0000259" key="14">
    <source>
        <dbReference type="PROSITE" id="PS51786"/>
    </source>
</evidence>
<dbReference type="GO" id="GO:0016887">
    <property type="term" value="F:ATP hydrolysis activity"/>
    <property type="evidence" value="ECO:0007669"/>
    <property type="project" value="UniProtKB-UniRule"/>
</dbReference>
<dbReference type="GO" id="GO:0005524">
    <property type="term" value="F:ATP binding"/>
    <property type="evidence" value="ECO:0007669"/>
    <property type="project" value="UniProtKB-UniRule"/>
</dbReference>
<dbReference type="Pfam" id="PF22667">
    <property type="entry name" value="Lon_lid"/>
    <property type="match status" value="1"/>
</dbReference>
<dbReference type="Gene3D" id="1.20.58.1480">
    <property type="match status" value="1"/>
</dbReference>
<protein>
    <recommendedName>
        <fullName evidence="8">Lon protease homolog 2, peroxisomal</fullName>
        <ecNumber evidence="8">3.4.21.-</ecNumber>
    </recommendedName>
</protein>
<accession>A0A6A5QV58</accession>
<dbReference type="InterPro" id="IPR008269">
    <property type="entry name" value="Lon_proteolytic"/>
</dbReference>
<dbReference type="InterPro" id="IPR046336">
    <property type="entry name" value="Lon_prtase_N_sf"/>
</dbReference>
<keyword evidence="4 8" id="KW-0378">Hydrolase</keyword>
<dbReference type="InterPro" id="IPR027417">
    <property type="entry name" value="P-loop_NTPase"/>
</dbReference>
<feature type="region of interest" description="Disordered" evidence="13">
    <location>
        <begin position="425"/>
        <end position="453"/>
    </location>
</feature>
<dbReference type="GO" id="GO:0016558">
    <property type="term" value="P:protein import into peroxisome matrix"/>
    <property type="evidence" value="ECO:0007669"/>
    <property type="project" value="UniProtKB-UniRule"/>
</dbReference>
<evidence type="ECO:0000256" key="5">
    <source>
        <dbReference type="ARBA" id="ARBA00022825"/>
    </source>
</evidence>
<dbReference type="HAMAP" id="MF_03121">
    <property type="entry name" value="lonp2_euk"/>
    <property type="match status" value="1"/>
</dbReference>
<dbReference type="FunFam" id="1.10.8.60:FF:000091">
    <property type="entry name" value="Lon protease homolog 2, peroxisomal"/>
    <property type="match status" value="1"/>
</dbReference>
<keyword evidence="2 8" id="KW-0645">Protease</keyword>
<dbReference type="Pfam" id="PF02190">
    <property type="entry name" value="LON_substr_bdg"/>
    <property type="match status" value="1"/>
</dbReference>
<dbReference type="SMART" id="SM00464">
    <property type="entry name" value="LON"/>
    <property type="match status" value="1"/>
</dbReference>
<dbReference type="InterPro" id="IPR027501">
    <property type="entry name" value="Lonp2_euk"/>
</dbReference>
<dbReference type="GO" id="GO:0006515">
    <property type="term" value="P:protein quality control for misfolded or incompletely synthesized proteins"/>
    <property type="evidence" value="ECO:0007669"/>
    <property type="project" value="UniProtKB-UniRule"/>
</dbReference>
<dbReference type="InterPro" id="IPR014721">
    <property type="entry name" value="Ribsml_uS5_D2-typ_fold_subgr"/>
</dbReference>
<dbReference type="InterPro" id="IPR020568">
    <property type="entry name" value="Ribosomal_Su5_D2-typ_SF"/>
</dbReference>
<evidence type="ECO:0000256" key="8">
    <source>
        <dbReference type="HAMAP-Rule" id="MF_03121"/>
    </source>
</evidence>
<dbReference type="PIRSF" id="PIRSF001174">
    <property type="entry name" value="Lon_proteas"/>
    <property type="match status" value="1"/>
</dbReference>
<evidence type="ECO:0000256" key="3">
    <source>
        <dbReference type="ARBA" id="ARBA00022741"/>
    </source>
</evidence>
<dbReference type="Gene3D" id="3.30.230.10">
    <property type="match status" value="1"/>
</dbReference>
<feature type="compositionally biased region" description="Basic and acidic residues" evidence="13">
    <location>
        <begin position="437"/>
        <end position="453"/>
    </location>
</feature>
<keyword evidence="17" id="KW-1185">Reference proteome</keyword>
<dbReference type="Gene3D" id="1.20.5.5270">
    <property type="match status" value="1"/>
</dbReference>
<feature type="active site" evidence="8 10">
    <location>
        <position position="851"/>
    </location>
</feature>
<dbReference type="InterPro" id="IPR003959">
    <property type="entry name" value="ATPase_AAA_core"/>
</dbReference>
<evidence type="ECO:0000256" key="2">
    <source>
        <dbReference type="ARBA" id="ARBA00022670"/>
    </source>
</evidence>
<dbReference type="GO" id="GO:0004252">
    <property type="term" value="F:serine-type endopeptidase activity"/>
    <property type="evidence" value="ECO:0007669"/>
    <property type="project" value="UniProtKB-UniRule"/>
</dbReference>
<organism evidence="16 17">
    <name type="scientific">Ampelomyces quisqualis</name>
    <name type="common">Powdery mildew agent</name>
    <dbReference type="NCBI Taxonomy" id="50730"/>
    <lineage>
        <taxon>Eukaryota</taxon>
        <taxon>Fungi</taxon>
        <taxon>Dikarya</taxon>
        <taxon>Ascomycota</taxon>
        <taxon>Pezizomycotina</taxon>
        <taxon>Dothideomycetes</taxon>
        <taxon>Pleosporomycetidae</taxon>
        <taxon>Pleosporales</taxon>
        <taxon>Pleosporineae</taxon>
        <taxon>Phaeosphaeriaceae</taxon>
        <taxon>Ampelomyces</taxon>
    </lineage>
</organism>
<dbReference type="Gene3D" id="1.10.8.60">
    <property type="match status" value="1"/>
</dbReference>
<keyword evidence="7 8" id="KW-0576">Peroxisome</keyword>
<dbReference type="Gene3D" id="2.30.130.40">
    <property type="entry name" value="LON domain-like"/>
    <property type="match status" value="1"/>
</dbReference>
<dbReference type="PROSITE" id="PS51786">
    <property type="entry name" value="LON_PROTEOLYTIC"/>
    <property type="match status" value="1"/>
</dbReference>
<evidence type="ECO:0000256" key="12">
    <source>
        <dbReference type="PROSITE-ProRule" id="PRU01122"/>
    </source>
</evidence>
<dbReference type="InterPro" id="IPR004815">
    <property type="entry name" value="Lon_bac/euk-typ"/>
</dbReference>
<evidence type="ECO:0000256" key="11">
    <source>
        <dbReference type="PIRSR" id="PIRSR001174-2"/>
    </source>
</evidence>
<dbReference type="GO" id="GO:0016485">
    <property type="term" value="P:protein processing"/>
    <property type="evidence" value="ECO:0007669"/>
    <property type="project" value="UniProtKB-UniRule"/>
</dbReference>
<dbReference type="PANTHER" id="PTHR10046">
    <property type="entry name" value="ATP DEPENDENT LON PROTEASE FAMILY MEMBER"/>
    <property type="match status" value="1"/>
</dbReference>
<evidence type="ECO:0000256" key="7">
    <source>
        <dbReference type="ARBA" id="ARBA00023140"/>
    </source>
</evidence>
<evidence type="ECO:0000256" key="10">
    <source>
        <dbReference type="PIRSR" id="PIRSR001174-1"/>
    </source>
</evidence>
<dbReference type="GO" id="GO:0005782">
    <property type="term" value="C:peroxisomal matrix"/>
    <property type="evidence" value="ECO:0007669"/>
    <property type="project" value="UniProtKB-SubCell"/>
</dbReference>
<dbReference type="InterPro" id="IPR003111">
    <property type="entry name" value="Lon_prtase_N"/>
</dbReference>
<feature type="domain" description="Lon N-terminal" evidence="15">
    <location>
        <begin position="13"/>
        <end position="252"/>
    </location>
</feature>
<dbReference type="SUPFAM" id="SSF54211">
    <property type="entry name" value="Ribosomal protein S5 domain 2-like"/>
    <property type="match status" value="1"/>
</dbReference>
<keyword evidence="3 8" id="KW-0547">Nucleotide-binding</keyword>
<dbReference type="InterPro" id="IPR003593">
    <property type="entry name" value="AAA+_ATPase"/>
</dbReference>
<dbReference type="EC" id="3.4.21.-" evidence="8"/>
<dbReference type="PROSITE" id="PS51787">
    <property type="entry name" value="LON_N"/>
    <property type="match status" value="1"/>
</dbReference>
<feature type="active site" evidence="8 10">
    <location>
        <position position="808"/>
    </location>
</feature>
<dbReference type="GO" id="GO:0004176">
    <property type="term" value="F:ATP-dependent peptidase activity"/>
    <property type="evidence" value="ECO:0007669"/>
    <property type="project" value="UniProtKB-UniRule"/>
</dbReference>
<evidence type="ECO:0000256" key="6">
    <source>
        <dbReference type="ARBA" id="ARBA00022840"/>
    </source>
</evidence>
<dbReference type="Pfam" id="PF00004">
    <property type="entry name" value="AAA"/>
    <property type="match status" value="1"/>
</dbReference>
<evidence type="ECO:0000256" key="9">
    <source>
        <dbReference type="PIRNR" id="PIRNR001174"/>
    </source>
</evidence>
<proteinExistence type="inferred from homology"/>
<dbReference type="InterPro" id="IPR054594">
    <property type="entry name" value="Lon_lid"/>
</dbReference>